<dbReference type="InterPro" id="IPR036909">
    <property type="entry name" value="Cyt_c-like_dom_sf"/>
</dbReference>
<feature type="signal peptide" evidence="7">
    <location>
        <begin position="1"/>
        <end position="24"/>
    </location>
</feature>
<evidence type="ECO:0000313" key="10">
    <source>
        <dbReference type="Proteomes" id="UP000737171"/>
    </source>
</evidence>
<keyword evidence="10" id="KW-1185">Reference proteome</keyword>
<dbReference type="InterPro" id="IPR002324">
    <property type="entry name" value="Cyt_c_ID"/>
</dbReference>
<evidence type="ECO:0000256" key="1">
    <source>
        <dbReference type="ARBA" id="ARBA00022448"/>
    </source>
</evidence>
<reference evidence="9 10" key="1">
    <citation type="submission" date="2020-05" db="EMBL/GenBank/DDBJ databases">
        <title>Aquincola sp. isolate from soil.</title>
        <authorList>
            <person name="Han J."/>
            <person name="Kim D.-U."/>
        </authorList>
    </citation>
    <scope>NUCLEOTIDE SEQUENCE [LARGE SCALE GENOMIC DNA]</scope>
    <source>
        <strain evidence="9 10">S2</strain>
    </source>
</reference>
<keyword evidence="1" id="KW-0813">Transport</keyword>
<organism evidence="9 10">
    <name type="scientific">Pseudaquabacterium terrae</name>
    <dbReference type="NCBI Taxonomy" id="2732868"/>
    <lineage>
        <taxon>Bacteria</taxon>
        <taxon>Pseudomonadati</taxon>
        <taxon>Pseudomonadota</taxon>
        <taxon>Betaproteobacteria</taxon>
        <taxon>Burkholderiales</taxon>
        <taxon>Sphaerotilaceae</taxon>
        <taxon>Pseudaquabacterium</taxon>
    </lineage>
</organism>
<evidence type="ECO:0000256" key="2">
    <source>
        <dbReference type="ARBA" id="ARBA00022617"/>
    </source>
</evidence>
<keyword evidence="5 6" id="KW-0408">Iron</keyword>
<feature type="chain" id="PRO_5045539687" evidence="7">
    <location>
        <begin position="25"/>
        <end position="111"/>
    </location>
</feature>
<dbReference type="SUPFAM" id="SSF46626">
    <property type="entry name" value="Cytochrome c"/>
    <property type="match status" value="1"/>
</dbReference>
<evidence type="ECO:0000259" key="8">
    <source>
        <dbReference type="PROSITE" id="PS51007"/>
    </source>
</evidence>
<dbReference type="PROSITE" id="PS51007">
    <property type="entry name" value="CYTC"/>
    <property type="match status" value="1"/>
</dbReference>
<name>A0ABX2ERJ6_9BURK</name>
<proteinExistence type="predicted"/>
<dbReference type="Proteomes" id="UP000737171">
    <property type="component" value="Unassembled WGS sequence"/>
</dbReference>
<dbReference type="PRINTS" id="PR00606">
    <property type="entry name" value="CYTCHROMECID"/>
</dbReference>
<accession>A0ABX2ERJ6</accession>
<dbReference type="Gene3D" id="1.10.760.10">
    <property type="entry name" value="Cytochrome c-like domain"/>
    <property type="match status" value="1"/>
</dbReference>
<dbReference type="Pfam" id="PF00034">
    <property type="entry name" value="Cytochrom_C"/>
    <property type="match status" value="1"/>
</dbReference>
<keyword evidence="2 6" id="KW-0349">Heme</keyword>
<evidence type="ECO:0000256" key="7">
    <source>
        <dbReference type="SAM" id="SignalP"/>
    </source>
</evidence>
<keyword evidence="3 6" id="KW-0479">Metal-binding</keyword>
<evidence type="ECO:0000256" key="6">
    <source>
        <dbReference type="PROSITE-ProRule" id="PRU00433"/>
    </source>
</evidence>
<keyword evidence="7" id="KW-0732">Signal</keyword>
<comment type="caution">
    <text evidence="9">The sequence shown here is derived from an EMBL/GenBank/DDBJ whole genome shotgun (WGS) entry which is preliminary data.</text>
</comment>
<keyword evidence="4" id="KW-0249">Electron transport</keyword>
<gene>
    <name evidence="9" type="ORF">HLB44_29155</name>
</gene>
<dbReference type="InterPro" id="IPR009056">
    <property type="entry name" value="Cyt_c-like_dom"/>
</dbReference>
<feature type="domain" description="Cytochrome c" evidence="8">
    <location>
        <begin position="25"/>
        <end position="111"/>
    </location>
</feature>
<evidence type="ECO:0000313" key="9">
    <source>
        <dbReference type="EMBL" id="NRF71079.1"/>
    </source>
</evidence>
<evidence type="ECO:0000256" key="4">
    <source>
        <dbReference type="ARBA" id="ARBA00022982"/>
    </source>
</evidence>
<dbReference type="RefSeq" id="WP_173131545.1">
    <property type="nucleotide sequence ID" value="NZ_JABRWJ010000010.1"/>
</dbReference>
<evidence type="ECO:0000256" key="3">
    <source>
        <dbReference type="ARBA" id="ARBA00022723"/>
    </source>
</evidence>
<evidence type="ECO:0000256" key="5">
    <source>
        <dbReference type="ARBA" id="ARBA00023004"/>
    </source>
</evidence>
<dbReference type="EMBL" id="JABRWJ010000010">
    <property type="protein sequence ID" value="NRF71079.1"/>
    <property type="molecule type" value="Genomic_DNA"/>
</dbReference>
<protein>
    <submittedName>
        <fullName evidence="9">C-type cytochrome</fullName>
    </submittedName>
</protein>
<sequence length="111" mass="11752">MNARPSALALLAAALVALSLPAQAADVAAAEALAKKSNCMKCHSVAAKKEGPSFKETAAKYKGKGDAEQKLVVHLTTSPKVKVDGKDEEHDNLKTKNEADVKNVVQWILSQ</sequence>